<dbReference type="Pfam" id="PF08583">
    <property type="entry name" value="Cmc1"/>
    <property type="match status" value="1"/>
</dbReference>
<evidence type="ECO:0000256" key="3">
    <source>
        <dbReference type="RuleBase" id="RU364104"/>
    </source>
</evidence>
<comment type="similarity">
    <text evidence="1 3">Belongs to the CMC family.</text>
</comment>
<dbReference type="AlphaFoldDB" id="A0AB34K1G6"/>
<keyword evidence="5" id="KW-1185">Reference proteome</keyword>
<dbReference type="GO" id="GO:0005739">
    <property type="term" value="C:mitochondrion"/>
    <property type="evidence" value="ECO:0007669"/>
    <property type="project" value="UniProtKB-SubCell"/>
</dbReference>
<evidence type="ECO:0000256" key="2">
    <source>
        <dbReference type="ARBA" id="ARBA00023157"/>
    </source>
</evidence>
<dbReference type="Proteomes" id="UP001515480">
    <property type="component" value="Unassembled WGS sequence"/>
</dbReference>
<reference evidence="4 5" key="1">
    <citation type="journal article" date="2024" name="Science">
        <title>Giant polyketide synthase enzymes in the biosynthesis of giant marine polyether toxins.</title>
        <authorList>
            <person name="Fallon T.R."/>
            <person name="Shende V.V."/>
            <person name="Wierzbicki I.H."/>
            <person name="Pendleton A.L."/>
            <person name="Watervoot N.F."/>
            <person name="Auber R.P."/>
            <person name="Gonzalez D.J."/>
            <person name="Wisecaver J.H."/>
            <person name="Moore B.S."/>
        </authorList>
    </citation>
    <scope>NUCLEOTIDE SEQUENCE [LARGE SCALE GENOMIC DNA]</scope>
    <source>
        <strain evidence="4 5">12B1</strain>
    </source>
</reference>
<accession>A0AB34K1G6</accession>
<dbReference type="EMBL" id="JBGBPQ010000003">
    <property type="protein sequence ID" value="KAL1527113.1"/>
    <property type="molecule type" value="Genomic_DNA"/>
</dbReference>
<dbReference type="InterPro" id="IPR013892">
    <property type="entry name" value="Cyt_c_biogenesis_Cmc1-like"/>
</dbReference>
<comment type="caution">
    <text evidence="4">The sequence shown here is derived from an EMBL/GenBank/DDBJ whole genome shotgun (WGS) entry which is preliminary data.</text>
</comment>
<keyword evidence="3" id="KW-0496">Mitochondrion</keyword>
<comment type="subcellular location">
    <subcellularLocation>
        <location evidence="3">Mitochondrion</location>
    </subcellularLocation>
</comment>
<name>A0AB34K1G6_PRYPA</name>
<gene>
    <name evidence="4" type="ORF">AB1Y20_015795</name>
</gene>
<sequence length="110" mass="12518">MAENKGDARDDRLQGPTRLLRNRDRANVIKELAAEAREKCHETRNAYVQCASGRTLTLVWACKGVLREFNECLHQYTTEEQIERRIAETAARWKAENSELESKAQPGSAS</sequence>
<evidence type="ECO:0000313" key="4">
    <source>
        <dbReference type="EMBL" id="KAL1527113.1"/>
    </source>
</evidence>
<protein>
    <recommendedName>
        <fullName evidence="3">COX assembly mitochondrial protein</fullName>
    </recommendedName>
</protein>
<organism evidence="4 5">
    <name type="scientific">Prymnesium parvum</name>
    <name type="common">Toxic golden alga</name>
    <dbReference type="NCBI Taxonomy" id="97485"/>
    <lineage>
        <taxon>Eukaryota</taxon>
        <taxon>Haptista</taxon>
        <taxon>Haptophyta</taxon>
        <taxon>Prymnesiophyceae</taxon>
        <taxon>Prymnesiales</taxon>
        <taxon>Prymnesiaceae</taxon>
        <taxon>Prymnesium</taxon>
    </lineage>
</organism>
<keyword evidence="2" id="KW-1015">Disulfide bond</keyword>
<evidence type="ECO:0000256" key="1">
    <source>
        <dbReference type="ARBA" id="ARBA00007347"/>
    </source>
</evidence>
<evidence type="ECO:0000313" key="5">
    <source>
        <dbReference type="Proteomes" id="UP001515480"/>
    </source>
</evidence>
<proteinExistence type="inferred from homology"/>